<keyword evidence="2" id="KW-1185">Reference proteome</keyword>
<organism evidence="1 2">
    <name type="scientific">Trichonephila clavipes</name>
    <name type="common">Golden silk orbweaver</name>
    <name type="synonym">Nephila clavipes</name>
    <dbReference type="NCBI Taxonomy" id="2585209"/>
    <lineage>
        <taxon>Eukaryota</taxon>
        <taxon>Metazoa</taxon>
        <taxon>Ecdysozoa</taxon>
        <taxon>Arthropoda</taxon>
        <taxon>Chelicerata</taxon>
        <taxon>Arachnida</taxon>
        <taxon>Araneae</taxon>
        <taxon>Araneomorphae</taxon>
        <taxon>Entelegynae</taxon>
        <taxon>Araneoidea</taxon>
        <taxon>Nephilidae</taxon>
        <taxon>Trichonephila</taxon>
    </lineage>
</organism>
<comment type="caution">
    <text evidence="1">The sequence shown here is derived from an EMBL/GenBank/DDBJ whole genome shotgun (WGS) entry which is preliminary data.</text>
</comment>
<proteinExistence type="predicted"/>
<accession>A0A8X6VYV4</accession>
<evidence type="ECO:0000313" key="1">
    <source>
        <dbReference type="EMBL" id="GFY24970.1"/>
    </source>
</evidence>
<protein>
    <submittedName>
        <fullName evidence="1">Uncharacterized protein</fullName>
    </submittedName>
</protein>
<name>A0A8X6VYV4_TRICX</name>
<dbReference type="AlphaFoldDB" id="A0A8X6VYV4"/>
<dbReference type="Proteomes" id="UP000887159">
    <property type="component" value="Unassembled WGS sequence"/>
</dbReference>
<evidence type="ECO:0000313" key="2">
    <source>
        <dbReference type="Proteomes" id="UP000887159"/>
    </source>
</evidence>
<gene>
    <name evidence="1" type="primary">EVAR_46954_1</name>
    <name evidence="1" type="ORF">TNCV_2691611</name>
</gene>
<sequence>MIHGPCGAFNMTSPCMENGKCKKNFPKPHTNDTITDIDGYQSIAAEVLRMVATHLQCDCRTFQIKLSLIMSGWYHTHHYFQKLTKLISMLSFCSSVKSIKYICNYVNKGSDLAIFEVQNINKNDEIARYQMGRYISSNEAIWHILSFPIHEEILLSNIWQYILKTVNVYTSLKKMFSKERSKLRKRL</sequence>
<dbReference type="EMBL" id="BMAU01021370">
    <property type="protein sequence ID" value="GFY24970.1"/>
    <property type="molecule type" value="Genomic_DNA"/>
</dbReference>
<reference evidence="1" key="1">
    <citation type="submission" date="2020-08" db="EMBL/GenBank/DDBJ databases">
        <title>Multicomponent nature underlies the extraordinary mechanical properties of spider dragline silk.</title>
        <authorList>
            <person name="Kono N."/>
            <person name="Nakamura H."/>
            <person name="Mori M."/>
            <person name="Yoshida Y."/>
            <person name="Ohtoshi R."/>
            <person name="Malay A.D."/>
            <person name="Moran D.A.P."/>
            <person name="Tomita M."/>
            <person name="Numata K."/>
            <person name="Arakawa K."/>
        </authorList>
    </citation>
    <scope>NUCLEOTIDE SEQUENCE</scope>
</reference>